<dbReference type="EMBL" id="JANCYW010000003">
    <property type="protein sequence ID" value="KAK4534976.1"/>
    <property type="molecule type" value="Genomic_DNA"/>
</dbReference>
<keyword evidence="5" id="KW-0143">Chaperone</keyword>
<proteinExistence type="inferred from homology"/>
<dbReference type="SUPFAM" id="SSF160909">
    <property type="entry name" value="ATP12-like"/>
    <property type="match status" value="1"/>
</dbReference>
<dbReference type="PANTHER" id="PTHR21013">
    <property type="entry name" value="ATP SYNTHASE MITOCHONDRIAL F1 COMPLEX ASSEMBLY FACTOR 2/ATP12 PROTEIN, MITOCHONDRIAL PRECURSOR"/>
    <property type="match status" value="1"/>
</dbReference>
<comment type="similarity">
    <text evidence="2">Belongs to the ATP12 family.</text>
</comment>
<dbReference type="GO" id="GO:0005739">
    <property type="term" value="C:mitochondrion"/>
    <property type="evidence" value="ECO:0007669"/>
    <property type="project" value="UniProtKB-SubCell"/>
</dbReference>
<dbReference type="PANTHER" id="PTHR21013:SF10">
    <property type="entry name" value="ATP SYNTHASE MITOCHONDRIAL F1 COMPLEX ASSEMBLY FACTOR 2"/>
    <property type="match status" value="1"/>
</dbReference>
<evidence type="ECO:0000313" key="7">
    <source>
        <dbReference type="EMBL" id="KAK4534976.1"/>
    </source>
</evidence>
<gene>
    <name evidence="7" type="ORF">CDCA_CDCA03G1001</name>
</gene>
<protein>
    <recommendedName>
        <fullName evidence="9">ATP synthase mitochondrial F1 complex assembly factor 2</fullName>
    </recommendedName>
</protein>
<evidence type="ECO:0000256" key="6">
    <source>
        <dbReference type="SAM" id="MobiDB-lite"/>
    </source>
</evidence>
<sequence>MAALARSLCRWAERCVVSRGVPLESVRSIHVESAGSDRAALRAPPDKFQRKVDRVFQTSAQGIGQRRFWETCRLLRLADEASPGKYAVALDGHWLVTPAGRRLLLPGLPLALGVGLEWEAQRERIQPFMMPLTRLAVVATDLDGEAREVFTRELLEFLHTDTVCFGSTEPESLRVHQDRLWRPLLQHMHARYGMHLQQTRGQVTGGGQSELVLQRMREWLDSTDHWTLTGLHSAACAAKSLVIALALRDGVLDSSGALAAARCDEDWQCERYGFVEGDHDVDRALLGVTFGAASVLFRALEGVPEATRKTLAERAHRGEASSRRRAAPTCVRV</sequence>
<reference evidence="7 8" key="1">
    <citation type="submission" date="2022-07" db="EMBL/GenBank/DDBJ databases">
        <title>Genome-wide signatures of adaptation to extreme environments.</title>
        <authorList>
            <person name="Cho C.H."/>
            <person name="Yoon H.S."/>
        </authorList>
    </citation>
    <scope>NUCLEOTIDE SEQUENCE [LARGE SCALE GENOMIC DNA]</scope>
    <source>
        <strain evidence="7 8">DBV 063 E5</strain>
    </source>
</reference>
<dbReference type="InterPro" id="IPR042272">
    <property type="entry name" value="ATP12_ATP_synth-F1-assembly_N"/>
</dbReference>
<dbReference type="Pfam" id="PF07542">
    <property type="entry name" value="ATP12"/>
    <property type="match status" value="1"/>
</dbReference>
<feature type="compositionally biased region" description="Basic and acidic residues" evidence="6">
    <location>
        <begin position="312"/>
        <end position="322"/>
    </location>
</feature>
<name>A0AAV9ISA8_CYACA</name>
<accession>A0AAV9ISA8</accession>
<comment type="caution">
    <text evidence="7">The sequence shown here is derived from an EMBL/GenBank/DDBJ whole genome shotgun (WGS) entry which is preliminary data.</text>
</comment>
<evidence type="ECO:0000256" key="1">
    <source>
        <dbReference type="ARBA" id="ARBA00004173"/>
    </source>
</evidence>
<dbReference type="InterPro" id="IPR023335">
    <property type="entry name" value="ATP12_ortho_dom_sf"/>
</dbReference>
<evidence type="ECO:0000256" key="4">
    <source>
        <dbReference type="ARBA" id="ARBA00023128"/>
    </source>
</evidence>
<evidence type="ECO:0000256" key="2">
    <source>
        <dbReference type="ARBA" id="ARBA00008231"/>
    </source>
</evidence>
<keyword evidence="4" id="KW-0496">Mitochondrion</keyword>
<comment type="subcellular location">
    <subcellularLocation>
        <location evidence="1">Mitochondrion</location>
    </subcellularLocation>
</comment>
<organism evidence="7 8">
    <name type="scientific">Cyanidium caldarium</name>
    <name type="common">Red alga</name>
    <dbReference type="NCBI Taxonomy" id="2771"/>
    <lineage>
        <taxon>Eukaryota</taxon>
        <taxon>Rhodophyta</taxon>
        <taxon>Bangiophyceae</taxon>
        <taxon>Cyanidiales</taxon>
        <taxon>Cyanidiaceae</taxon>
        <taxon>Cyanidium</taxon>
    </lineage>
</organism>
<dbReference type="Gene3D" id="3.30.2180.10">
    <property type="entry name" value="ATP12-like"/>
    <property type="match status" value="1"/>
</dbReference>
<evidence type="ECO:0008006" key="9">
    <source>
        <dbReference type="Google" id="ProtNLM"/>
    </source>
</evidence>
<keyword evidence="3" id="KW-0809">Transit peptide</keyword>
<feature type="region of interest" description="Disordered" evidence="6">
    <location>
        <begin position="312"/>
        <end position="333"/>
    </location>
</feature>
<dbReference type="GO" id="GO:0033615">
    <property type="term" value="P:mitochondrial proton-transporting ATP synthase complex assembly"/>
    <property type="evidence" value="ECO:0007669"/>
    <property type="project" value="TreeGrafter"/>
</dbReference>
<keyword evidence="8" id="KW-1185">Reference proteome</keyword>
<dbReference type="AlphaFoldDB" id="A0AAV9ISA8"/>
<dbReference type="InterPro" id="IPR011419">
    <property type="entry name" value="ATP12_ATP_synth-F1-assembly"/>
</dbReference>
<dbReference type="Gene3D" id="1.10.3580.10">
    <property type="entry name" value="ATP12 ATPase"/>
    <property type="match status" value="1"/>
</dbReference>
<evidence type="ECO:0000256" key="5">
    <source>
        <dbReference type="ARBA" id="ARBA00023186"/>
    </source>
</evidence>
<evidence type="ECO:0000256" key="3">
    <source>
        <dbReference type="ARBA" id="ARBA00022946"/>
    </source>
</evidence>
<dbReference type="Proteomes" id="UP001301350">
    <property type="component" value="Unassembled WGS sequence"/>
</dbReference>
<evidence type="ECO:0000313" key="8">
    <source>
        <dbReference type="Proteomes" id="UP001301350"/>
    </source>
</evidence>